<name>A0AAJ5Z2L1_9BASI</name>
<dbReference type="InterPro" id="IPR001753">
    <property type="entry name" value="Enoyl-CoA_hydra/iso"/>
</dbReference>
<dbReference type="GO" id="GO:0006631">
    <property type="term" value="P:fatty acid metabolic process"/>
    <property type="evidence" value="ECO:0007669"/>
    <property type="project" value="UniProtKB-KW"/>
</dbReference>
<dbReference type="GO" id="GO:0005739">
    <property type="term" value="C:mitochondrion"/>
    <property type="evidence" value="ECO:0007669"/>
    <property type="project" value="TreeGrafter"/>
</dbReference>
<keyword evidence="7" id="KW-1185">Reference proteome</keyword>
<dbReference type="Gene3D" id="3.90.226.10">
    <property type="entry name" value="2-enoyl-CoA Hydratase, Chain A, domain 1"/>
    <property type="match status" value="1"/>
</dbReference>
<evidence type="ECO:0000256" key="3">
    <source>
        <dbReference type="ARBA" id="ARBA00022832"/>
    </source>
</evidence>
<dbReference type="AlphaFoldDB" id="A0AAJ5Z2L1"/>
<keyword evidence="3" id="KW-0276">Fatty acid metabolism</keyword>
<evidence type="ECO:0000256" key="5">
    <source>
        <dbReference type="ARBA" id="ARBA00023235"/>
    </source>
</evidence>
<dbReference type="InterPro" id="IPR014748">
    <property type="entry name" value="Enoyl-CoA_hydra_C"/>
</dbReference>
<evidence type="ECO:0000313" key="7">
    <source>
        <dbReference type="Proteomes" id="UP001217582"/>
    </source>
</evidence>
<dbReference type="GO" id="GO:0051750">
    <property type="term" value="F:delta(3,5)-delta(2,4)-dienoyl-CoA isomerase activity"/>
    <property type="evidence" value="ECO:0007669"/>
    <property type="project" value="TreeGrafter"/>
</dbReference>
<sequence>MGWVQTGAEPHIGIMPYQGLEPKYFQVSWLAEHVLGVGIRRSPVNAFDTATWTEMHAIFSRIRVDGDVRAVVLYGEGRCFTAGLDLHDPTIMDVIQSGGDPARRSMAIRELIERFQNAISSIEQCERPVIGVSHSYTIGLGVDILSAVDVRYASKDARFSIREARIGLAADIGTLQRFPKVVGNESWARELALTARDFGADEARAMGFLSQVFATHEEAMLKAVETAKHIASLSPVAVVGTKLAMVHARDHSVDEGLRYMQYLNGAFLQTEDLVQSISATMSKTKPTFAKL</sequence>
<dbReference type="Pfam" id="PF00378">
    <property type="entry name" value="ECH_1"/>
    <property type="match status" value="1"/>
</dbReference>
<dbReference type="FunFam" id="1.10.12.10:FF:000004">
    <property type="entry name" value="Delta3,5-delta2,4-dienoyl-CoA isomerase"/>
    <property type="match status" value="1"/>
</dbReference>
<proteinExistence type="inferred from homology"/>
<dbReference type="PANTHER" id="PTHR43149:SF1">
    <property type="entry name" value="DELTA(3,5)-DELTA(2,4)-DIENOYL-COA ISOMERASE, MITOCHONDRIAL"/>
    <property type="match status" value="1"/>
</dbReference>
<reference evidence="6 7" key="1">
    <citation type="submission" date="2023-03" db="EMBL/GenBank/DDBJ databases">
        <title>Mating type loci evolution in Malassezia.</title>
        <authorList>
            <person name="Coelho M.A."/>
        </authorList>
    </citation>
    <scope>NUCLEOTIDE SEQUENCE [LARGE SCALE GENOMIC DNA]</scope>
    <source>
        <strain evidence="6 7">CBS 13387</strain>
    </source>
</reference>
<keyword evidence="5" id="KW-0413">Isomerase</keyword>
<evidence type="ECO:0000256" key="2">
    <source>
        <dbReference type="ARBA" id="ARBA00005254"/>
    </source>
</evidence>
<dbReference type="InterPro" id="IPR029045">
    <property type="entry name" value="ClpP/crotonase-like_dom_sf"/>
</dbReference>
<accession>A0AAJ5Z2L1</accession>
<gene>
    <name evidence="6" type="ORF">MARU1_003651</name>
</gene>
<dbReference type="Gene3D" id="1.10.12.10">
    <property type="entry name" value="Lyase 2-enoyl-coa Hydratase, Chain A, domain 2"/>
    <property type="match status" value="1"/>
</dbReference>
<comment type="similarity">
    <text evidence="2">Belongs to the enoyl-CoA hydratase/isomerase family.</text>
</comment>
<keyword evidence="4" id="KW-0443">Lipid metabolism</keyword>
<dbReference type="InterPro" id="IPR045002">
    <property type="entry name" value="Ech1-like"/>
</dbReference>
<evidence type="ECO:0000256" key="4">
    <source>
        <dbReference type="ARBA" id="ARBA00023098"/>
    </source>
</evidence>
<dbReference type="CDD" id="cd06558">
    <property type="entry name" value="crotonase-like"/>
    <property type="match status" value="1"/>
</dbReference>
<dbReference type="SUPFAM" id="SSF52096">
    <property type="entry name" value="ClpP/crotonase"/>
    <property type="match status" value="1"/>
</dbReference>
<dbReference type="EMBL" id="CP119923">
    <property type="protein sequence ID" value="WFD17592.1"/>
    <property type="molecule type" value="Genomic_DNA"/>
</dbReference>
<dbReference type="Proteomes" id="UP001217582">
    <property type="component" value="Chromosome 8"/>
</dbReference>
<protein>
    <recommendedName>
        <fullName evidence="8">Delta(3,5)-Delta(2,4)-dienoyl-CoA isomerase, mitochondrial</fullName>
    </recommendedName>
</protein>
<dbReference type="PANTHER" id="PTHR43149">
    <property type="entry name" value="ENOYL-COA HYDRATASE"/>
    <property type="match status" value="1"/>
</dbReference>
<organism evidence="6 7">
    <name type="scientific">Malassezia arunalokei</name>
    <dbReference type="NCBI Taxonomy" id="1514897"/>
    <lineage>
        <taxon>Eukaryota</taxon>
        <taxon>Fungi</taxon>
        <taxon>Dikarya</taxon>
        <taxon>Basidiomycota</taxon>
        <taxon>Ustilaginomycotina</taxon>
        <taxon>Malasseziomycetes</taxon>
        <taxon>Malasseziales</taxon>
        <taxon>Malasseziaceae</taxon>
        <taxon>Malassezia</taxon>
    </lineage>
</organism>
<evidence type="ECO:0008006" key="8">
    <source>
        <dbReference type="Google" id="ProtNLM"/>
    </source>
</evidence>
<comment type="pathway">
    <text evidence="1">Lipid metabolism; fatty acid beta-oxidation.</text>
</comment>
<evidence type="ECO:0000313" key="6">
    <source>
        <dbReference type="EMBL" id="WFD17592.1"/>
    </source>
</evidence>
<evidence type="ECO:0000256" key="1">
    <source>
        <dbReference type="ARBA" id="ARBA00005005"/>
    </source>
</evidence>